<feature type="domain" description="Reverse transcriptase/retrotransposon-derived protein RNase H-like" evidence="2">
    <location>
        <begin position="92"/>
        <end position="158"/>
    </location>
</feature>
<evidence type="ECO:0000256" key="1">
    <source>
        <dbReference type="ARBA" id="ARBA00023268"/>
    </source>
</evidence>
<dbReference type="FunFam" id="3.30.70.270:FF:000026">
    <property type="entry name" value="Transposon Ty3-G Gag-Pol polyprotein"/>
    <property type="match status" value="1"/>
</dbReference>
<dbReference type="Proteomes" id="UP001314205">
    <property type="component" value="Unassembled WGS sequence"/>
</dbReference>
<dbReference type="GO" id="GO:0003824">
    <property type="term" value="F:catalytic activity"/>
    <property type="evidence" value="ECO:0007669"/>
    <property type="project" value="UniProtKB-KW"/>
</dbReference>
<dbReference type="SUPFAM" id="SSF56672">
    <property type="entry name" value="DNA/RNA polymerases"/>
    <property type="match status" value="1"/>
</dbReference>
<sequence>MVINTAKCVFGSDEVIFLGYHISAEGLKPQPSKVEAIKSFPRPKTVKELRRFLGMLNFYRRFIPNAAKYQAPLNELLTGAVKGFHPIQMFTEQIEAFESCKQSLCQATLLEHPDCSAKIALMTDASDTAIGAVLQQRKEGSWQPLAFFSQNLSVAQKSIRHMIANF</sequence>
<dbReference type="InterPro" id="IPR041577">
    <property type="entry name" value="RT_RNaseH_2"/>
</dbReference>
<dbReference type="InterPro" id="IPR043128">
    <property type="entry name" value="Rev_trsase/Diguanyl_cyclase"/>
</dbReference>
<organism evidence="3 4">
    <name type="scientific">Parnassius mnemosyne</name>
    <name type="common">clouded apollo</name>
    <dbReference type="NCBI Taxonomy" id="213953"/>
    <lineage>
        <taxon>Eukaryota</taxon>
        <taxon>Metazoa</taxon>
        <taxon>Ecdysozoa</taxon>
        <taxon>Arthropoda</taxon>
        <taxon>Hexapoda</taxon>
        <taxon>Insecta</taxon>
        <taxon>Pterygota</taxon>
        <taxon>Neoptera</taxon>
        <taxon>Endopterygota</taxon>
        <taxon>Lepidoptera</taxon>
        <taxon>Glossata</taxon>
        <taxon>Ditrysia</taxon>
        <taxon>Papilionoidea</taxon>
        <taxon>Papilionidae</taxon>
        <taxon>Parnassiinae</taxon>
        <taxon>Parnassini</taxon>
        <taxon>Parnassius</taxon>
        <taxon>Driopa</taxon>
    </lineage>
</organism>
<dbReference type="EMBL" id="CAVLGL010000087">
    <property type="protein sequence ID" value="CAK1592500.1"/>
    <property type="molecule type" value="Genomic_DNA"/>
</dbReference>
<dbReference type="InterPro" id="IPR050951">
    <property type="entry name" value="Retrovirus_Pol_polyprotein"/>
</dbReference>
<evidence type="ECO:0000259" key="2">
    <source>
        <dbReference type="Pfam" id="PF17919"/>
    </source>
</evidence>
<dbReference type="GO" id="GO:0071897">
    <property type="term" value="P:DNA biosynthetic process"/>
    <property type="evidence" value="ECO:0007669"/>
    <property type="project" value="UniProtKB-ARBA"/>
</dbReference>
<keyword evidence="4" id="KW-1185">Reference proteome</keyword>
<reference evidence="3 4" key="1">
    <citation type="submission" date="2023-11" db="EMBL/GenBank/DDBJ databases">
        <authorList>
            <person name="Hedman E."/>
            <person name="Englund M."/>
            <person name="Stromberg M."/>
            <person name="Nyberg Akerstrom W."/>
            <person name="Nylinder S."/>
            <person name="Jareborg N."/>
            <person name="Kallberg Y."/>
            <person name="Kronander E."/>
        </authorList>
    </citation>
    <scope>NUCLEOTIDE SEQUENCE [LARGE SCALE GENOMIC DNA]</scope>
</reference>
<gene>
    <name evidence="3" type="ORF">PARMNEM_LOCUS12442</name>
</gene>
<protein>
    <recommendedName>
        <fullName evidence="2">Reverse transcriptase/retrotransposon-derived protein RNase H-like domain-containing protein</fullName>
    </recommendedName>
</protein>
<keyword evidence="1" id="KW-0511">Multifunctional enzyme</keyword>
<dbReference type="PANTHER" id="PTHR37984:SF5">
    <property type="entry name" value="PROTEIN NYNRIN-LIKE"/>
    <property type="match status" value="1"/>
</dbReference>
<name>A0AAV1LC22_9NEOP</name>
<comment type="caution">
    <text evidence="3">The sequence shown here is derived from an EMBL/GenBank/DDBJ whole genome shotgun (WGS) entry which is preliminary data.</text>
</comment>
<evidence type="ECO:0000313" key="4">
    <source>
        <dbReference type="Proteomes" id="UP001314205"/>
    </source>
</evidence>
<dbReference type="Gene3D" id="3.30.70.270">
    <property type="match status" value="1"/>
</dbReference>
<dbReference type="InterPro" id="IPR043502">
    <property type="entry name" value="DNA/RNA_pol_sf"/>
</dbReference>
<dbReference type="PANTHER" id="PTHR37984">
    <property type="entry name" value="PROTEIN CBG26694"/>
    <property type="match status" value="1"/>
</dbReference>
<dbReference type="Pfam" id="PF17919">
    <property type="entry name" value="RT_RNaseH_2"/>
    <property type="match status" value="1"/>
</dbReference>
<dbReference type="AlphaFoldDB" id="A0AAV1LC22"/>
<evidence type="ECO:0000313" key="3">
    <source>
        <dbReference type="EMBL" id="CAK1592500.1"/>
    </source>
</evidence>
<accession>A0AAV1LC22</accession>
<proteinExistence type="predicted"/>